<dbReference type="Proteomes" id="UP000007148">
    <property type="component" value="Unassembled WGS sequence"/>
</dbReference>
<accession>G4T5W1</accession>
<comment type="caution">
    <text evidence="1">The sequence shown here is derived from an EMBL/GenBank/DDBJ whole genome shotgun (WGS) entry which is preliminary data.</text>
</comment>
<proteinExistence type="predicted"/>
<sequence>MPGRASRTASNLERAVAIQSLARYLATRCVAALEHQSVQWPEMNEQTSFAGTHDIAPLLSLPSLRILRGMKKVTSAPNLQLELECFRITFRFPYFIRPNVRPFFFYLPAIWRIDGELGRFTHESLESELRSWICGMSLLHPLMVECATAMHRNMVRLIRELDPGILRFHFLPSSGPGDRAHRRVSYGSILWTVVDAEYMKITLETVEGYQADMILSRSVQYDPEMIRRCFLQRYPPRFFT</sequence>
<reference evidence="1 2" key="1">
    <citation type="journal article" date="2011" name="PLoS Pathog.">
        <title>Endophytic Life Strategies Decoded by Genome and Transcriptome Analyses of the Mutualistic Root Symbiont Piriformospora indica.</title>
        <authorList>
            <person name="Zuccaro A."/>
            <person name="Lahrmann U."/>
            <person name="Guldener U."/>
            <person name="Langen G."/>
            <person name="Pfiffi S."/>
            <person name="Biedenkopf D."/>
            <person name="Wong P."/>
            <person name="Samans B."/>
            <person name="Grimm C."/>
            <person name="Basiewicz M."/>
            <person name="Murat C."/>
            <person name="Martin F."/>
            <person name="Kogel K.H."/>
        </authorList>
    </citation>
    <scope>NUCLEOTIDE SEQUENCE [LARGE SCALE GENOMIC DNA]</scope>
    <source>
        <strain evidence="1 2">DSM 11827</strain>
    </source>
</reference>
<dbReference type="InParanoid" id="G4T5W1"/>
<dbReference type="HOGENOM" id="CLU_1156785_0_0_1"/>
<organism evidence="1 2">
    <name type="scientific">Serendipita indica (strain DSM 11827)</name>
    <name type="common">Root endophyte fungus</name>
    <name type="synonym">Piriformospora indica</name>
    <dbReference type="NCBI Taxonomy" id="1109443"/>
    <lineage>
        <taxon>Eukaryota</taxon>
        <taxon>Fungi</taxon>
        <taxon>Dikarya</taxon>
        <taxon>Basidiomycota</taxon>
        <taxon>Agaricomycotina</taxon>
        <taxon>Agaricomycetes</taxon>
        <taxon>Sebacinales</taxon>
        <taxon>Serendipitaceae</taxon>
        <taxon>Serendipita</taxon>
    </lineage>
</organism>
<keyword evidence="2" id="KW-1185">Reference proteome</keyword>
<gene>
    <name evidence="1" type="ORF">PIIN_00384</name>
</gene>
<evidence type="ECO:0000313" key="1">
    <source>
        <dbReference type="EMBL" id="CCA66704.1"/>
    </source>
</evidence>
<name>G4T5W1_SERID</name>
<dbReference type="AlphaFoldDB" id="G4T5W1"/>
<protein>
    <submittedName>
        <fullName evidence="1">Uncharacterized protein</fullName>
    </submittedName>
</protein>
<evidence type="ECO:0000313" key="2">
    <source>
        <dbReference type="Proteomes" id="UP000007148"/>
    </source>
</evidence>
<dbReference type="EMBL" id="CAFZ01000005">
    <property type="protein sequence ID" value="CCA66704.1"/>
    <property type="molecule type" value="Genomic_DNA"/>
</dbReference>